<dbReference type="PANTHER" id="PTHR33021:SF253">
    <property type="entry name" value="EARLY NODULIN-LIKE PROTEIN 9"/>
    <property type="match status" value="1"/>
</dbReference>
<feature type="domain" description="Phytocyanin" evidence="12">
    <location>
        <begin position="29"/>
        <end position="135"/>
    </location>
</feature>
<dbReference type="InterPro" id="IPR003245">
    <property type="entry name" value="Phytocyanin_dom"/>
</dbReference>
<evidence type="ECO:0000256" key="10">
    <source>
        <dbReference type="SAM" id="MobiDB-lite"/>
    </source>
</evidence>
<evidence type="ECO:0000259" key="12">
    <source>
        <dbReference type="PROSITE" id="PS51485"/>
    </source>
</evidence>
<keyword evidence="8" id="KW-0449">Lipoprotein</keyword>
<comment type="similarity">
    <text evidence="9">Belongs to the early nodulin-like (ENODL) family.</text>
</comment>
<dbReference type="CDD" id="cd11019">
    <property type="entry name" value="OsENODL1_like"/>
    <property type="match status" value="1"/>
</dbReference>
<dbReference type="Pfam" id="PF02298">
    <property type="entry name" value="Cu_bind_like"/>
    <property type="match status" value="1"/>
</dbReference>
<feature type="region of interest" description="Disordered" evidence="10">
    <location>
        <begin position="139"/>
        <end position="211"/>
    </location>
</feature>
<evidence type="ECO:0000256" key="6">
    <source>
        <dbReference type="ARBA" id="ARBA00023157"/>
    </source>
</evidence>
<comment type="subcellular location">
    <subcellularLocation>
        <location evidence="1">Cell membrane</location>
        <topology evidence="1">Lipid-anchor</topology>
        <topology evidence="1">GPI-anchor</topology>
    </subcellularLocation>
</comment>
<evidence type="ECO:0000256" key="3">
    <source>
        <dbReference type="ARBA" id="ARBA00022622"/>
    </source>
</evidence>
<dbReference type="InterPro" id="IPR041846">
    <property type="entry name" value="ENL_dom"/>
</dbReference>
<dbReference type="GO" id="GO:0009055">
    <property type="term" value="F:electron transfer activity"/>
    <property type="evidence" value="ECO:0007669"/>
    <property type="project" value="InterPro"/>
</dbReference>
<reference evidence="13 14" key="1">
    <citation type="journal article" date="2023" name="Int. J. Mol. Sci.">
        <title>De Novo Assembly and Annotation of 11 Diverse Shrub Willow (Salix) Genomes Reveals Novel Gene Organization in Sex-Linked Regions.</title>
        <authorList>
            <person name="Hyden B."/>
            <person name="Feng K."/>
            <person name="Yates T.B."/>
            <person name="Jawdy S."/>
            <person name="Cereghino C."/>
            <person name="Smart L.B."/>
            <person name="Muchero W."/>
        </authorList>
    </citation>
    <scope>NUCLEOTIDE SEQUENCE [LARGE SCALE GENOMIC DNA]</scope>
    <source>
        <tissue evidence="13">Shoot tip</tissue>
    </source>
</reference>
<sequence length="286" mass="31227">MASISYQNKVFHVLGLLSFFLLIEKSNAFQFPVGGDLKGWTVPDNTSSKNHYNDWANITRFQIGDSLLFSYDSSKDSVLQVSKEDYDNCTTTNPIAAFHDAKTVITFKHSGPYYFISGNKDNCLKNEKVVVVVLADRSSKHSTANTNETTTASPPPPGSSDTNTNETTTASPPPPGSSDTVPAPTPSSDETPPTGIVDTNPAQAPADGPPNSASSMFVSVVSFQREQSLLHLLSCHFRRKIIPSIGFPFFFYHSGFLYDFPDLSSVITTGYFEGVLVFEHSFVPDD</sequence>
<evidence type="ECO:0000313" key="14">
    <source>
        <dbReference type="Proteomes" id="UP001162972"/>
    </source>
</evidence>
<evidence type="ECO:0000256" key="1">
    <source>
        <dbReference type="ARBA" id="ARBA00004609"/>
    </source>
</evidence>
<feature type="chain" id="PRO_5042125434" description="Phytocyanin domain-containing protein" evidence="11">
    <location>
        <begin position="29"/>
        <end position="286"/>
    </location>
</feature>
<evidence type="ECO:0000256" key="9">
    <source>
        <dbReference type="ARBA" id="ARBA00035011"/>
    </source>
</evidence>
<dbReference type="PROSITE" id="PS51485">
    <property type="entry name" value="PHYTOCYANIN"/>
    <property type="match status" value="1"/>
</dbReference>
<evidence type="ECO:0000256" key="11">
    <source>
        <dbReference type="SAM" id="SignalP"/>
    </source>
</evidence>
<keyword evidence="6" id="KW-1015">Disulfide bond</keyword>
<dbReference type="EMBL" id="JAPFFJ010000006">
    <property type="protein sequence ID" value="KAJ6423254.1"/>
    <property type="molecule type" value="Genomic_DNA"/>
</dbReference>
<evidence type="ECO:0000313" key="13">
    <source>
        <dbReference type="EMBL" id="KAJ6423254.1"/>
    </source>
</evidence>
<proteinExistence type="inferred from homology"/>
<dbReference type="GO" id="GO:0005886">
    <property type="term" value="C:plasma membrane"/>
    <property type="evidence" value="ECO:0007669"/>
    <property type="project" value="UniProtKB-SubCell"/>
</dbReference>
<dbReference type="InterPro" id="IPR008972">
    <property type="entry name" value="Cupredoxin"/>
</dbReference>
<comment type="caution">
    <text evidence="13">The sequence shown here is derived from an EMBL/GenBank/DDBJ whole genome shotgun (WGS) entry which is preliminary data.</text>
</comment>
<keyword evidence="3" id="KW-0336">GPI-anchor</keyword>
<dbReference type="FunFam" id="2.60.40.420:FF:000010">
    <property type="entry name" value="Early nodulin-like protein 1"/>
    <property type="match status" value="1"/>
</dbReference>
<dbReference type="Gene3D" id="2.60.40.420">
    <property type="entry name" value="Cupredoxins - blue copper proteins"/>
    <property type="match status" value="1"/>
</dbReference>
<gene>
    <name evidence="13" type="ORF">OIU84_024235</name>
</gene>
<evidence type="ECO:0000256" key="2">
    <source>
        <dbReference type="ARBA" id="ARBA00022475"/>
    </source>
</evidence>
<keyword evidence="5" id="KW-0472">Membrane</keyword>
<dbReference type="SUPFAM" id="SSF49503">
    <property type="entry name" value="Cupredoxins"/>
    <property type="match status" value="1"/>
</dbReference>
<feature type="compositionally biased region" description="Low complexity" evidence="10">
    <location>
        <begin position="142"/>
        <end position="152"/>
    </location>
</feature>
<accession>A0AAD6PB44</accession>
<keyword evidence="14" id="KW-1185">Reference proteome</keyword>
<evidence type="ECO:0000256" key="8">
    <source>
        <dbReference type="ARBA" id="ARBA00023288"/>
    </source>
</evidence>
<dbReference type="GO" id="GO:0098552">
    <property type="term" value="C:side of membrane"/>
    <property type="evidence" value="ECO:0007669"/>
    <property type="project" value="UniProtKB-KW"/>
</dbReference>
<keyword evidence="2" id="KW-1003">Cell membrane</keyword>
<feature type="compositionally biased region" description="Low complexity" evidence="10">
    <location>
        <begin position="159"/>
        <end position="170"/>
    </location>
</feature>
<keyword evidence="4 11" id="KW-0732">Signal</keyword>
<evidence type="ECO:0000256" key="5">
    <source>
        <dbReference type="ARBA" id="ARBA00023136"/>
    </source>
</evidence>
<dbReference type="InterPro" id="IPR039391">
    <property type="entry name" value="Phytocyanin-like"/>
</dbReference>
<evidence type="ECO:0000256" key="7">
    <source>
        <dbReference type="ARBA" id="ARBA00023180"/>
    </source>
</evidence>
<dbReference type="Proteomes" id="UP001162972">
    <property type="component" value="Chromosome 16"/>
</dbReference>
<keyword evidence="7" id="KW-0325">Glycoprotein</keyword>
<protein>
    <recommendedName>
        <fullName evidence="12">Phytocyanin domain-containing protein</fullName>
    </recommendedName>
</protein>
<dbReference type="PANTHER" id="PTHR33021">
    <property type="entry name" value="BLUE COPPER PROTEIN"/>
    <property type="match status" value="1"/>
</dbReference>
<organism evidence="13 14">
    <name type="scientific">Salix udensis</name>
    <dbReference type="NCBI Taxonomy" id="889485"/>
    <lineage>
        <taxon>Eukaryota</taxon>
        <taxon>Viridiplantae</taxon>
        <taxon>Streptophyta</taxon>
        <taxon>Embryophyta</taxon>
        <taxon>Tracheophyta</taxon>
        <taxon>Spermatophyta</taxon>
        <taxon>Magnoliopsida</taxon>
        <taxon>eudicotyledons</taxon>
        <taxon>Gunneridae</taxon>
        <taxon>Pentapetalae</taxon>
        <taxon>rosids</taxon>
        <taxon>fabids</taxon>
        <taxon>Malpighiales</taxon>
        <taxon>Salicaceae</taxon>
        <taxon>Saliceae</taxon>
        <taxon>Salix</taxon>
    </lineage>
</organism>
<name>A0AAD6PB44_9ROSI</name>
<dbReference type="AlphaFoldDB" id="A0AAD6PB44"/>
<feature type="signal peptide" evidence="11">
    <location>
        <begin position="1"/>
        <end position="28"/>
    </location>
</feature>
<evidence type="ECO:0000256" key="4">
    <source>
        <dbReference type="ARBA" id="ARBA00022729"/>
    </source>
</evidence>